<accession>A0AAD9V591</accession>
<reference evidence="2" key="1">
    <citation type="journal article" date="2023" name="G3 (Bethesda)">
        <title>Whole genome assembly and annotation of the endangered Caribbean coral Acropora cervicornis.</title>
        <authorList>
            <person name="Selwyn J.D."/>
            <person name="Vollmer S.V."/>
        </authorList>
    </citation>
    <scope>NUCLEOTIDE SEQUENCE</scope>
    <source>
        <strain evidence="2">K2</strain>
    </source>
</reference>
<evidence type="ECO:0000256" key="1">
    <source>
        <dbReference type="SAM" id="MobiDB-lite"/>
    </source>
</evidence>
<feature type="region of interest" description="Disordered" evidence="1">
    <location>
        <begin position="1"/>
        <end position="48"/>
    </location>
</feature>
<gene>
    <name evidence="2" type="ORF">P5673_015133</name>
</gene>
<evidence type="ECO:0000313" key="3">
    <source>
        <dbReference type="Proteomes" id="UP001249851"/>
    </source>
</evidence>
<sequence>MHSLTLSYPSSSPIPSHPPSAPSSPSILVDTMGASSTRTLSVPPRQNSTNFKSVITPCIGHRGYVNVLEKSFTPVDIFKPVTVTSKRKHKAKKPVYL</sequence>
<dbReference type="Proteomes" id="UP001249851">
    <property type="component" value="Unassembled WGS sequence"/>
</dbReference>
<evidence type="ECO:0000313" key="2">
    <source>
        <dbReference type="EMBL" id="KAK2561753.1"/>
    </source>
</evidence>
<feature type="compositionally biased region" description="Polar residues" evidence="1">
    <location>
        <begin position="33"/>
        <end position="48"/>
    </location>
</feature>
<comment type="caution">
    <text evidence="2">The sequence shown here is derived from an EMBL/GenBank/DDBJ whole genome shotgun (WGS) entry which is preliminary data.</text>
</comment>
<protein>
    <submittedName>
        <fullName evidence="2">Uncharacterized protein</fullName>
    </submittedName>
</protein>
<proteinExistence type="predicted"/>
<organism evidence="2 3">
    <name type="scientific">Acropora cervicornis</name>
    <name type="common">Staghorn coral</name>
    <dbReference type="NCBI Taxonomy" id="6130"/>
    <lineage>
        <taxon>Eukaryota</taxon>
        <taxon>Metazoa</taxon>
        <taxon>Cnidaria</taxon>
        <taxon>Anthozoa</taxon>
        <taxon>Hexacorallia</taxon>
        <taxon>Scleractinia</taxon>
        <taxon>Astrocoeniina</taxon>
        <taxon>Acroporidae</taxon>
        <taxon>Acropora</taxon>
    </lineage>
</organism>
<name>A0AAD9V591_ACRCE</name>
<reference evidence="2" key="2">
    <citation type="journal article" date="2023" name="Science">
        <title>Genomic signatures of disease resistance in endangered staghorn corals.</title>
        <authorList>
            <person name="Vollmer S.V."/>
            <person name="Selwyn J.D."/>
            <person name="Despard B.A."/>
            <person name="Roesel C.L."/>
        </authorList>
    </citation>
    <scope>NUCLEOTIDE SEQUENCE</scope>
    <source>
        <strain evidence="2">K2</strain>
    </source>
</reference>
<dbReference type="AlphaFoldDB" id="A0AAD9V591"/>
<dbReference type="EMBL" id="JARQWQ010000031">
    <property type="protein sequence ID" value="KAK2561753.1"/>
    <property type="molecule type" value="Genomic_DNA"/>
</dbReference>
<keyword evidence="3" id="KW-1185">Reference proteome</keyword>